<reference evidence="1 2" key="1">
    <citation type="journal article" date="2021" name="Elife">
        <title>Chloroplast acquisition without the gene transfer in kleptoplastic sea slugs, Plakobranchus ocellatus.</title>
        <authorList>
            <person name="Maeda T."/>
            <person name="Takahashi S."/>
            <person name="Yoshida T."/>
            <person name="Shimamura S."/>
            <person name="Takaki Y."/>
            <person name="Nagai Y."/>
            <person name="Toyoda A."/>
            <person name="Suzuki Y."/>
            <person name="Arimoto A."/>
            <person name="Ishii H."/>
            <person name="Satoh N."/>
            <person name="Nishiyama T."/>
            <person name="Hasebe M."/>
            <person name="Maruyama T."/>
            <person name="Minagawa J."/>
            <person name="Obokata J."/>
            <person name="Shigenobu S."/>
        </authorList>
    </citation>
    <scope>NUCLEOTIDE SEQUENCE [LARGE SCALE GENOMIC DNA]</scope>
</reference>
<evidence type="ECO:0000313" key="2">
    <source>
        <dbReference type="Proteomes" id="UP000735302"/>
    </source>
</evidence>
<accession>A0AAV4CW54</accession>
<name>A0AAV4CW54_9GAST</name>
<keyword evidence="2" id="KW-1185">Reference proteome</keyword>
<evidence type="ECO:0000313" key="1">
    <source>
        <dbReference type="EMBL" id="GFO36147.1"/>
    </source>
</evidence>
<protein>
    <submittedName>
        <fullName evidence="1">Uncharacterized protein</fullName>
    </submittedName>
</protein>
<dbReference type="Proteomes" id="UP000735302">
    <property type="component" value="Unassembled WGS sequence"/>
</dbReference>
<dbReference type="EMBL" id="BLXT01007044">
    <property type="protein sequence ID" value="GFO36147.1"/>
    <property type="molecule type" value="Genomic_DNA"/>
</dbReference>
<proteinExistence type="predicted"/>
<dbReference type="AlphaFoldDB" id="A0AAV4CW54"/>
<comment type="caution">
    <text evidence="1">The sequence shown here is derived from an EMBL/GenBank/DDBJ whole genome shotgun (WGS) entry which is preliminary data.</text>
</comment>
<gene>
    <name evidence="1" type="ORF">PoB_006265200</name>
</gene>
<organism evidence="1 2">
    <name type="scientific">Plakobranchus ocellatus</name>
    <dbReference type="NCBI Taxonomy" id="259542"/>
    <lineage>
        <taxon>Eukaryota</taxon>
        <taxon>Metazoa</taxon>
        <taxon>Spiralia</taxon>
        <taxon>Lophotrochozoa</taxon>
        <taxon>Mollusca</taxon>
        <taxon>Gastropoda</taxon>
        <taxon>Heterobranchia</taxon>
        <taxon>Euthyneura</taxon>
        <taxon>Panpulmonata</taxon>
        <taxon>Sacoglossa</taxon>
        <taxon>Placobranchoidea</taxon>
        <taxon>Plakobranchidae</taxon>
        <taxon>Plakobranchus</taxon>
    </lineage>
</organism>
<sequence length="80" mass="9228">MAFEKEDDLISELKNWFDNLDVDFFRLVHPTPLAYQVPRCAIDRVLNEDKWSDTQSPWSSPHFAWEMRSARAAAANGSVS</sequence>